<keyword evidence="3" id="KW-1185">Reference proteome</keyword>
<evidence type="ECO:0000313" key="3">
    <source>
        <dbReference type="Proteomes" id="UP000238479"/>
    </source>
</evidence>
<dbReference type="Proteomes" id="UP000238479">
    <property type="component" value="Chromosome 2"/>
</dbReference>
<evidence type="ECO:0000313" key="2">
    <source>
        <dbReference type="EMBL" id="PRQ45993.1"/>
    </source>
</evidence>
<sequence length="49" mass="5571">MSVILSLSISLTRLLYPYKCKNSVSLRRADHEPATSSTTKQAQPRKHKK</sequence>
<feature type="region of interest" description="Disordered" evidence="1">
    <location>
        <begin position="26"/>
        <end position="49"/>
    </location>
</feature>
<protein>
    <submittedName>
        <fullName evidence="2">Uncharacterized protein</fullName>
    </submittedName>
</protein>
<dbReference type="AlphaFoldDB" id="A0A2P6RHU1"/>
<evidence type="ECO:0000256" key="1">
    <source>
        <dbReference type="SAM" id="MobiDB-lite"/>
    </source>
</evidence>
<name>A0A2P6RHU1_ROSCH</name>
<comment type="caution">
    <text evidence="2">The sequence shown here is derived from an EMBL/GenBank/DDBJ whole genome shotgun (WGS) entry which is preliminary data.</text>
</comment>
<dbReference type="EMBL" id="PDCK01000040">
    <property type="protein sequence ID" value="PRQ45993.1"/>
    <property type="molecule type" value="Genomic_DNA"/>
</dbReference>
<gene>
    <name evidence="2" type="ORF">RchiOBHm_Chr2g0084341</name>
</gene>
<reference evidence="2 3" key="1">
    <citation type="journal article" date="2018" name="Nat. Genet.">
        <title>The Rosa genome provides new insights in the design of modern roses.</title>
        <authorList>
            <person name="Bendahmane M."/>
        </authorList>
    </citation>
    <scope>NUCLEOTIDE SEQUENCE [LARGE SCALE GENOMIC DNA]</scope>
    <source>
        <strain evidence="3">cv. Old Blush</strain>
    </source>
</reference>
<accession>A0A2P6RHU1</accession>
<dbReference type="Gramene" id="PRQ45993">
    <property type="protein sequence ID" value="PRQ45993"/>
    <property type="gene ID" value="RchiOBHm_Chr2g0084341"/>
</dbReference>
<proteinExistence type="predicted"/>
<organism evidence="2 3">
    <name type="scientific">Rosa chinensis</name>
    <name type="common">China rose</name>
    <dbReference type="NCBI Taxonomy" id="74649"/>
    <lineage>
        <taxon>Eukaryota</taxon>
        <taxon>Viridiplantae</taxon>
        <taxon>Streptophyta</taxon>
        <taxon>Embryophyta</taxon>
        <taxon>Tracheophyta</taxon>
        <taxon>Spermatophyta</taxon>
        <taxon>Magnoliopsida</taxon>
        <taxon>eudicotyledons</taxon>
        <taxon>Gunneridae</taxon>
        <taxon>Pentapetalae</taxon>
        <taxon>rosids</taxon>
        <taxon>fabids</taxon>
        <taxon>Rosales</taxon>
        <taxon>Rosaceae</taxon>
        <taxon>Rosoideae</taxon>
        <taxon>Rosoideae incertae sedis</taxon>
        <taxon>Rosa</taxon>
    </lineage>
</organism>